<dbReference type="SUPFAM" id="SSF47391">
    <property type="entry name" value="Dimerization-anchoring domain of cAMP-dependent PK regulatory subunit"/>
    <property type="match status" value="1"/>
</dbReference>
<feature type="domain" description="Ciliogenesis-associated TTC17-interacting protein N-terminal" evidence="1">
    <location>
        <begin position="11"/>
        <end position="236"/>
    </location>
</feature>
<dbReference type="PANTHER" id="PTHR15505:SF4">
    <property type="entry name" value="RIIA DOMAIN-CONTAINING PROTEIN 1"/>
    <property type="match status" value="1"/>
</dbReference>
<protein>
    <recommendedName>
        <fullName evidence="1">Ciliogenesis-associated TTC17-interacting protein N-terminal domain-containing protein</fullName>
    </recommendedName>
</protein>
<sequence>MENGEGLNKAAKDFLKNLDAEKLRTVMFDDVLVCYSNNNKPVGSYECRVRDDEPDVQGLFVKASIRSLLGEIHNTTKLEAYLTLSLETVSQIKVETILMNGDVIEKKCSIHLIENVYEISVSESVNGVIKSSMKKRLPKLGLFDLITESSDLIFQRLLAKSPPIVPIEVIGLDSDYNLTTVSYINLGERNIFIGNNEISVLGIQRTVHSQRSLPLSWQTYFMEDGHMVLRVQIGSPITIKANTIPERFKKERYLPRPVIPNVVLNWEDDLELYSRFLDRKDEIKAQYLLYLRDHPEIYDMISDFIKSLLLRKPDEVVKYASEYFKSFSARALPGRIFPTKIV</sequence>
<gene>
    <name evidence="2" type="ORF">MN116_005087</name>
</gene>
<keyword evidence="3" id="KW-1185">Reference proteome</keyword>
<dbReference type="Pfam" id="PF21772">
    <property type="entry name" value="CATIP_N"/>
    <property type="match status" value="1"/>
</dbReference>
<reference evidence="2" key="2">
    <citation type="journal article" date="2023" name="Infect Dis Poverty">
        <title>Chromosome-scale genome of the human blood fluke Schistosoma mekongi and its implications for public health.</title>
        <authorList>
            <person name="Zhou M."/>
            <person name="Xu L."/>
            <person name="Xu D."/>
            <person name="Chen W."/>
            <person name="Khan J."/>
            <person name="Hu Y."/>
            <person name="Huang H."/>
            <person name="Wei H."/>
            <person name="Zhang Y."/>
            <person name="Chusongsang P."/>
            <person name="Tanasarnprasert K."/>
            <person name="Hu X."/>
            <person name="Limpanont Y."/>
            <person name="Lv Z."/>
        </authorList>
    </citation>
    <scope>NUCLEOTIDE SEQUENCE</scope>
    <source>
        <strain evidence="2">LV_2022a</strain>
    </source>
</reference>
<organism evidence="2 3">
    <name type="scientific">Schistosoma mekongi</name>
    <name type="common">Parasitic worm</name>
    <dbReference type="NCBI Taxonomy" id="38744"/>
    <lineage>
        <taxon>Eukaryota</taxon>
        <taxon>Metazoa</taxon>
        <taxon>Spiralia</taxon>
        <taxon>Lophotrochozoa</taxon>
        <taxon>Platyhelminthes</taxon>
        <taxon>Trematoda</taxon>
        <taxon>Digenea</taxon>
        <taxon>Strigeidida</taxon>
        <taxon>Schistosomatoidea</taxon>
        <taxon>Schistosomatidae</taxon>
        <taxon>Schistosoma</taxon>
    </lineage>
</organism>
<dbReference type="CDD" id="cd22973">
    <property type="entry name" value="DD_CATIP"/>
    <property type="match status" value="1"/>
</dbReference>
<comment type="caution">
    <text evidence="2">The sequence shown here is derived from an EMBL/GenBank/DDBJ whole genome shotgun (WGS) entry which is preliminary data.</text>
</comment>
<dbReference type="InterPro" id="IPR047501">
    <property type="entry name" value="DD_CATIP"/>
</dbReference>
<dbReference type="PANTHER" id="PTHR15505">
    <property type="entry name" value="RIIA DOMAIN-CONTAINING PROTEIN 1"/>
    <property type="match status" value="1"/>
</dbReference>
<dbReference type="AlphaFoldDB" id="A0AAE1ZE71"/>
<evidence type="ECO:0000313" key="2">
    <source>
        <dbReference type="EMBL" id="KAK4471682.1"/>
    </source>
</evidence>
<reference evidence="2" key="1">
    <citation type="submission" date="2022-04" db="EMBL/GenBank/DDBJ databases">
        <authorList>
            <person name="Xu L."/>
            <person name="Lv Z."/>
        </authorList>
    </citation>
    <scope>NUCLEOTIDE SEQUENCE</scope>
    <source>
        <strain evidence="2">LV_2022a</strain>
    </source>
</reference>
<evidence type="ECO:0000313" key="3">
    <source>
        <dbReference type="Proteomes" id="UP001292079"/>
    </source>
</evidence>
<dbReference type="EMBL" id="JALJAT010000003">
    <property type="protein sequence ID" value="KAK4471682.1"/>
    <property type="molecule type" value="Genomic_DNA"/>
</dbReference>
<evidence type="ECO:0000259" key="1">
    <source>
        <dbReference type="Pfam" id="PF21772"/>
    </source>
</evidence>
<dbReference type="Proteomes" id="UP001292079">
    <property type="component" value="Unassembled WGS sequence"/>
</dbReference>
<dbReference type="InterPro" id="IPR048777">
    <property type="entry name" value="CATIP_N"/>
</dbReference>
<proteinExistence type="predicted"/>
<accession>A0AAE1ZE71</accession>
<name>A0AAE1ZE71_SCHME</name>